<protein>
    <recommendedName>
        <fullName evidence="4">Endonuclease</fullName>
    </recommendedName>
</protein>
<feature type="region of interest" description="Disordered" evidence="1">
    <location>
        <begin position="1"/>
        <end position="31"/>
    </location>
</feature>
<name>A0ABQ4ELB1_9ACTN</name>
<accession>A0ABQ4ELB1</accession>
<dbReference type="SUPFAM" id="SSF48150">
    <property type="entry name" value="DNA-glycosylase"/>
    <property type="match status" value="1"/>
</dbReference>
<dbReference type="Proteomes" id="UP000621500">
    <property type="component" value="Unassembled WGS sequence"/>
</dbReference>
<proteinExistence type="predicted"/>
<dbReference type="InterPro" id="IPR011257">
    <property type="entry name" value="DNA_glycosylase"/>
</dbReference>
<evidence type="ECO:0000313" key="3">
    <source>
        <dbReference type="Proteomes" id="UP000621500"/>
    </source>
</evidence>
<comment type="caution">
    <text evidence="2">The sequence shown here is derived from an EMBL/GenBank/DDBJ whole genome shotgun (WGS) entry which is preliminary data.</text>
</comment>
<reference evidence="2 3" key="1">
    <citation type="submission" date="2021-01" db="EMBL/GenBank/DDBJ databases">
        <title>Whole genome shotgun sequence of Plantactinospora mayteni NBRC 109088.</title>
        <authorList>
            <person name="Komaki H."/>
            <person name="Tamura T."/>
        </authorList>
    </citation>
    <scope>NUCLEOTIDE SEQUENCE [LARGE SCALE GENOMIC DNA]</scope>
    <source>
        <strain evidence="2 3">NBRC 109088</strain>
    </source>
</reference>
<dbReference type="EMBL" id="BONX01000008">
    <property type="protein sequence ID" value="GIG94982.1"/>
    <property type="molecule type" value="Genomic_DNA"/>
</dbReference>
<evidence type="ECO:0008006" key="4">
    <source>
        <dbReference type="Google" id="ProtNLM"/>
    </source>
</evidence>
<keyword evidence="3" id="KW-1185">Reference proteome</keyword>
<evidence type="ECO:0000256" key="1">
    <source>
        <dbReference type="SAM" id="MobiDB-lite"/>
    </source>
</evidence>
<sequence>MAVAGHPQQMAGDPRSAVAETRGPGQLWPDPSWVVAGMATTATTSVEDRKRLVRRLVARSRGFAEEYGFQVTNNPASLFQVLCLAILLRRTGDVRRAVEPARALRDAGWESPARMARARTEARAAVLREHGRSADADRLAGTLGELAEALVARYRGDLRRLRAAARHAPARERALLAELPGVDAEVVELFLREVQALWAETAPVADRRALAAARRLGLGRSAADLATLAGGGESEKLAWLVGTLARIDLEDRYHEIAR</sequence>
<evidence type="ECO:0000313" key="2">
    <source>
        <dbReference type="EMBL" id="GIG94982.1"/>
    </source>
</evidence>
<organism evidence="2 3">
    <name type="scientific">Plantactinospora mayteni</name>
    <dbReference type="NCBI Taxonomy" id="566021"/>
    <lineage>
        <taxon>Bacteria</taxon>
        <taxon>Bacillati</taxon>
        <taxon>Actinomycetota</taxon>
        <taxon>Actinomycetes</taxon>
        <taxon>Micromonosporales</taxon>
        <taxon>Micromonosporaceae</taxon>
        <taxon>Plantactinospora</taxon>
    </lineage>
</organism>
<gene>
    <name evidence="2" type="ORF">Pma05_15550</name>
</gene>